<keyword evidence="4 7" id="KW-0812">Transmembrane</keyword>
<dbReference type="GO" id="GO:0012505">
    <property type="term" value="C:endomembrane system"/>
    <property type="evidence" value="ECO:0007669"/>
    <property type="project" value="UniProtKB-SubCell"/>
</dbReference>
<dbReference type="EMBL" id="WIGO01000112">
    <property type="protein sequence ID" value="KAF6829101.1"/>
    <property type="molecule type" value="Genomic_DNA"/>
</dbReference>
<protein>
    <submittedName>
        <fullName evidence="9">Major facilitator superfamily transporter</fullName>
    </submittedName>
</protein>
<evidence type="ECO:0000313" key="10">
    <source>
        <dbReference type="Proteomes" id="UP000654918"/>
    </source>
</evidence>
<evidence type="ECO:0000256" key="4">
    <source>
        <dbReference type="ARBA" id="ARBA00022692"/>
    </source>
</evidence>
<dbReference type="SUPFAM" id="SSF103473">
    <property type="entry name" value="MFS general substrate transporter"/>
    <property type="match status" value="1"/>
</dbReference>
<gene>
    <name evidence="9" type="ORF">CPLU01_08114</name>
</gene>
<feature type="transmembrane region" description="Helical" evidence="7">
    <location>
        <begin position="144"/>
        <end position="163"/>
    </location>
</feature>
<feature type="transmembrane region" description="Helical" evidence="7">
    <location>
        <begin position="340"/>
        <end position="359"/>
    </location>
</feature>
<evidence type="ECO:0000256" key="6">
    <source>
        <dbReference type="ARBA" id="ARBA00023136"/>
    </source>
</evidence>
<reference evidence="9" key="1">
    <citation type="journal article" date="2020" name="Phytopathology">
        <title>Genome Sequence Resources of Colletotrichum truncatum, C. plurivorum, C. musicola, and C. sojae: Four Species Pathogenic to Soybean (Glycine max).</title>
        <authorList>
            <person name="Rogerio F."/>
            <person name="Boufleur T.R."/>
            <person name="Ciampi-Guillardi M."/>
            <person name="Sukno S.A."/>
            <person name="Thon M.R."/>
            <person name="Massola Junior N.S."/>
            <person name="Baroncelli R."/>
        </authorList>
    </citation>
    <scope>NUCLEOTIDE SEQUENCE</scope>
    <source>
        <strain evidence="9">LFN00145</strain>
    </source>
</reference>
<feature type="transmembrane region" description="Helical" evidence="7">
    <location>
        <begin position="371"/>
        <end position="390"/>
    </location>
</feature>
<keyword evidence="10" id="KW-1185">Reference proteome</keyword>
<feature type="transmembrane region" description="Helical" evidence="7">
    <location>
        <begin position="111"/>
        <end position="132"/>
    </location>
</feature>
<feature type="transmembrane region" description="Helical" evidence="7">
    <location>
        <begin position="396"/>
        <end position="418"/>
    </location>
</feature>
<comment type="similarity">
    <text evidence="2">Belongs to the major facilitator superfamily.</text>
</comment>
<evidence type="ECO:0000259" key="8">
    <source>
        <dbReference type="PROSITE" id="PS50850"/>
    </source>
</evidence>
<feature type="transmembrane region" description="Helical" evidence="7">
    <location>
        <begin position="169"/>
        <end position="186"/>
    </location>
</feature>
<dbReference type="Gene3D" id="1.20.1250.20">
    <property type="entry name" value="MFS general substrate transporter like domains"/>
    <property type="match status" value="2"/>
</dbReference>
<dbReference type="AlphaFoldDB" id="A0A8H6KDM9"/>
<dbReference type="PANTHER" id="PTHR23514:SF3">
    <property type="entry name" value="BYPASS OF STOP CODON PROTEIN 6"/>
    <property type="match status" value="1"/>
</dbReference>
<dbReference type="InterPro" id="IPR051788">
    <property type="entry name" value="MFS_Transporter"/>
</dbReference>
<evidence type="ECO:0000256" key="5">
    <source>
        <dbReference type="ARBA" id="ARBA00022989"/>
    </source>
</evidence>
<dbReference type="PANTHER" id="PTHR23514">
    <property type="entry name" value="BYPASS OF STOP CODON PROTEIN 6"/>
    <property type="match status" value="1"/>
</dbReference>
<dbReference type="InterPro" id="IPR011701">
    <property type="entry name" value="MFS"/>
</dbReference>
<proteinExistence type="inferred from homology"/>
<evidence type="ECO:0000256" key="7">
    <source>
        <dbReference type="SAM" id="Phobius"/>
    </source>
</evidence>
<feature type="transmembrane region" description="Helical" evidence="7">
    <location>
        <begin position="76"/>
        <end position="99"/>
    </location>
</feature>
<comment type="caution">
    <text evidence="9">The sequence shown here is derived from an EMBL/GenBank/DDBJ whole genome shotgun (WGS) entry which is preliminary data.</text>
</comment>
<dbReference type="Proteomes" id="UP000654918">
    <property type="component" value="Unassembled WGS sequence"/>
</dbReference>
<evidence type="ECO:0000256" key="1">
    <source>
        <dbReference type="ARBA" id="ARBA00004127"/>
    </source>
</evidence>
<feature type="transmembrane region" description="Helical" evidence="7">
    <location>
        <begin position="305"/>
        <end position="328"/>
    </location>
</feature>
<keyword evidence="6 7" id="KW-0472">Membrane</keyword>
<evidence type="ECO:0000256" key="2">
    <source>
        <dbReference type="ARBA" id="ARBA00008335"/>
    </source>
</evidence>
<name>A0A8H6KDM9_9PEZI</name>
<dbReference type="InterPro" id="IPR020846">
    <property type="entry name" value="MFS_dom"/>
</dbReference>
<dbReference type="InterPro" id="IPR036259">
    <property type="entry name" value="MFS_trans_sf"/>
</dbReference>
<dbReference type="PROSITE" id="PS50850">
    <property type="entry name" value="MFS"/>
    <property type="match status" value="1"/>
</dbReference>
<dbReference type="GO" id="GO:0022857">
    <property type="term" value="F:transmembrane transporter activity"/>
    <property type="evidence" value="ECO:0007669"/>
    <property type="project" value="InterPro"/>
</dbReference>
<evidence type="ECO:0000313" key="9">
    <source>
        <dbReference type="EMBL" id="KAF6829101.1"/>
    </source>
</evidence>
<feature type="transmembrane region" description="Helical" evidence="7">
    <location>
        <begin position="460"/>
        <end position="479"/>
    </location>
</feature>
<keyword evidence="5 7" id="KW-1133">Transmembrane helix</keyword>
<evidence type="ECO:0000256" key="3">
    <source>
        <dbReference type="ARBA" id="ARBA00022448"/>
    </source>
</evidence>
<organism evidence="9 10">
    <name type="scientific">Colletotrichum plurivorum</name>
    <dbReference type="NCBI Taxonomy" id="2175906"/>
    <lineage>
        <taxon>Eukaryota</taxon>
        <taxon>Fungi</taxon>
        <taxon>Dikarya</taxon>
        <taxon>Ascomycota</taxon>
        <taxon>Pezizomycotina</taxon>
        <taxon>Sordariomycetes</taxon>
        <taxon>Hypocreomycetidae</taxon>
        <taxon>Glomerellales</taxon>
        <taxon>Glomerellaceae</taxon>
        <taxon>Colletotrichum</taxon>
        <taxon>Colletotrichum orchidearum species complex</taxon>
    </lineage>
</organism>
<accession>A0A8H6KDM9</accession>
<feature type="transmembrane region" description="Helical" evidence="7">
    <location>
        <begin position="430"/>
        <end position="448"/>
    </location>
</feature>
<comment type="subcellular location">
    <subcellularLocation>
        <location evidence="1">Endomembrane system</location>
        <topology evidence="1">Multi-pass membrane protein</topology>
    </subcellularLocation>
</comment>
<dbReference type="FunFam" id="1.20.1250.20:FF:000286">
    <property type="entry name" value="MFS efflux transporter"/>
    <property type="match status" value="1"/>
</dbReference>
<keyword evidence="3" id="KW-0813">Transport</keyword>
<dbReference type="GO" id="GO:0016020">
    <property type="term" value="C:membrane"/>
    <property type="evidence" value="ECO:0007669"/>
    <property type="project" value="TreeGrafter"/>
</dbReference>
<dbReference type="Pfam" id="PF07690">
    <property type="entry name" value="MFS_1"/>
    <property type="match status" value="1"/>
</dbReference>
<sequence>MAPGSSAQTIELQELPALPSEARLSLKSVVIDEAQVGSRRLSNDSNQAWQHHNERLVSPDDAVGVLQKWNDPTENIWRVIAIFWSLMVMGANDASYGAIIPHLGKYYDLPYSYTSLIFLAPFIGHTLTAVLITGLHESVGQRGIAIIGSCCHLAAYVVISLHLPYPALVFVYMVAGLGSGVGDAAWNSWVASNLADSHVVINAMHACYGLGAVLGPITATTMVAKDGLPWYTFYYFMVGPLSTQIRSSLTGSSSQAGIAAVELIATTTAFWSASAKVYREANPREPEPTESIIHQTLFKWPAARVTWLCAVFALGYVGLEVSLGGWIVTFMLQVRHGEELASGMTAIGFWAGLAAGRIALGFVTPRVGERFAVMGYLGAAIVLQLLFWLVPQFFVAAITVSLQGFFLGPLFPAIMVALTKLLPRRLHVSAVGFAVGLGGSGAAILPLVVGAQAQRHGVQVLAPIVLGALVFLLVTWSLLPRFGRKRE</sequence>
<feature type="domain" description="Major facilitator superfamily (MFS) profile" evidence="8">
    <location>
        <begin position="78"/>
        <end position="483"/>
    </location>
</feature>